<dbReference type="InterPro" id="IPR006058">
    <property type="entry name" value="2Fe2S_fd_BS"/>
</dbReference>
<dbReference type="AlphaFoldDB" id="A0A9P1BED1"/>
<dbReference type="InterPro" id="IPR030664">
    <property type="entry name" value="SdhA/FrdA/AprA"/>
</dbReference>
<protein>
    <submittedName>
        <fullName evidence="14">Fumarate reductase (CoM/CoB) subunit A (Thiol:fumarate reductase subunit A)</fullName>
    </submittedName>
</protein>
<dbReference type="Gene3D" id="3.50.50.60">
    <property type="entry name" value="FAD/NAD(P)-binding domain"/>
    <property type="match status" value="1"/>
</dbReference>
<dbReference type="InterPro" id="IPR036010">
    <property type="entry name" value="2Fe-2S_ferredoxin-like_sf"/>
</dbReference>
<organism evidence="12">
    <name type="scientific">Cladocopium goreaui</name>
    <dbReference type="NCBI Taxonomy" id="2562237"/>
    <lineage>
        <taxon>Eukaryota</taxon>
        <taxon>Sar</taxon>
        <taxon>Alveolata</taxon>
        <taxon>Dinophyceae</taxon>
        <taxon>Suessiales</taxon>
        <taxon>Symbiodiniaceae</taxon>
        <taxon>Cladocopium</taxon>
    </lineage>
</organism>
<accession>A0A9P1BED1</accession>
<comment type="caution">
    <text evidence="12">The sequence shown here is derived from an EMBL/GenBank/DDBJ whole genome shotgun (WGS) entry which is preliminary data.</text>
</comment>
<sequence length="1038" mass="116322">MATNVSAAAAPPGFGSTHRKDTWWVGPLLTALGFGTFIVYSTFRAFYNAEYLVDPETGFPGSAHILSPFYSPLIALPASLAFISPAFLILWAPGGFRLTCYYYRKAYYRAFFWDPPACAVGEPRKDYNGETALLIFQNIHRYFLYLALIFVCILSYDVWLTLWWPNEDGSHSFGMSMATLVLATNVVFIALYTFSCHSLRHLIGGKVDCFSCVAMGQTRYDAWKGVSKLNKNHMLWAWISLFTVGLADLYVWLVASHTITDIRGVAAALANADTRDKWEVHFRDTMKGGKYLNQWRMAQLHAQQAPDRVRELEEWGAVFDRTKSGDMNQRNFGGHTYPRLAHVGDRTGLEMIRTLQDRGVHQGFDVYMECTIRWILTDGGRVAGCLGYHRESGRFVVFNAKAIVMATGGIGRCWEITSNSWEYTGDGHAMALWAGAELIDSEFVQFHPTGMVWPPSVRGTLITEGVRGEGGVLKNSEGVRFMFDNIPEMFQGEYAETEEEANRWVEAVIKGEIPDARRAPELLTRDVVARAIRKQVRAGLGSPHGGVFLDIASRRTPDEIKRKLPSMYHQFKELADVDITTDPMEVGPTCHYTMGGIRVDAETQESSLPGLFAAGESGGGMHGANRLGGNSLSDLLVFGKLAGEYAAREALEMSSMPTINEGEIETQTARMLKPFEQSDGENPYTVHEALRTVMQNYVGIVRTEEDLKIALEEIGKLRERAAKVKVGGNIQFNPGWHLALDLDNMLDVSECVAKSALLRTESRGGHTREDFPETDAEWGTKNNIASKTEAGIEVRQVTLRIYRGDNDQGEMKEYTVPVQSGMVVLDAVHQVQAMHAPDLAVRWNCKAGKCGSCGGEVNGKPKLMCMDRLDNYPDGEPIEVRPMKSFPVIKDLACDVTWNYEVNKKIPAYKPRPDGKRQFSQQEADRVQEFRKCIECFLCQNVCHVLREHNKHDKFGGPRFLVRAAALEMHPLDVEDRSKLIKDELGIGYCNITKCCTEVCPESITITDNAIIPLKERVVDRYYDPIQMLLRVISPKKK</sequence>
<keyword evidence="7" id="KW-0274">FAD</keyword>
<dbReference type="GO" id="GO:0006099">
    <property type="term" value="P:tricarboxylic acid cycle"/>
    <property type="evidence" value="ECO:0007669"/>
    <property type="project" value="InterPro"/>
</dbReference>
<evidence type="ECO:0000256" key="1">
    <source>
        <dbReference type="ARBA" id="ARBA00001974"/>
    </source>
</evidence>
<feature type="transmembrane region" description="Helical" evidence="10">
    <location>
        <begin position="234"/>
        <end position="253"/>
    </location>
</feature>
<dbReference type="EMBL" id="CAMXCT030000001">
    <property type="protein sequence ID" value="CAL4758966.1"/>
    <property type="molecule type" value="Genomic_DNA"/>
</dbReference>
<evidence type="ECO:0000256" key="9">
    <source>
        <dbReference type="ARBA" id="ARBA00023014"/>
    </source>
</evidence>
<evidence type="ECO:0000256" key="3">
    <source>
        <dbReference type="ARBA" id="ARBA00004788"/>
    </source>
</evidence>
<dbReference type="PROSITE" id="PS00197">
    <property type="entry name" value="2FE2S_FER_1"/>
    <property type="match status" value="1"/>
</dbReference>
<evidence type="ECO:0000313" key="15">
    <source>
        <dbReference type="Proteomes" id="UP001152797"/>
    </source>
</evidence>
<dbReference type="SUPFAM" id="SSF46977">
    <property type="entry name" value="Succinate dehydrogenase/fumarate reductase flavoprotein C-terminal domain"/>
    <property type="match status" value="1"/>
</dbReference>
<dbReference type="GO" id="GO:0051539">
    <property type="term" value="F:4 iron, 4 sulfur cluster binding"/>
    <property type="evidence" value="ECO:0007669"/>
    <property type="project" value="UniProtKB-KW"/>
</dbReference>
<reference evidence="12" key="1">
    <citation type="submission" date="2022-10" db="EMBL/GenBank/DDBJ databases">
        <authorList>
            <person name="Chen Y."/>
            <person name="Dougan E. K."/>
            <person name="Chan C."/>
            <person name="Rhodes N."/>
            <person name="Thang M."/>
        </authorList>
    </citation>
    <scope>NUCLEOTIDE SEQUENCE</scope>
</reference>
<evidence type="ECO:0000313" key="12">
    <source>
        <dbReference type="EMBL" id="CAI3971654.1"/>
    </source>
</evidence>
<dbReference type="SUPFAM" id="SSF46548">
    <property type="entry name" value="alpha-helical ferredoxin"/>
    <property type="match status" value="1"/>
</dbReference>
<dbReference type="NCBIfam" id="NF009052">
    <property type="entry name" value="PRK12386.1"/>
    <property type="match status" value="1"/>
</dbReference>
<dbReference type="Gene3D" id="1.20.58.100">
    <property type="entry name" value="Fumarate reductase/succinate dehydrogenase flavoprotein-like, C-terminal domain"/>
    <property type="match status" value="1"/>
</dbReference>
<feature type="domain" description="2Fe-2S ferredoxin-type" evidence="11">
    <location>
        <begin position="795"/>
        <end position="884"/>
    </location>
</feature>
<dbReference type="Gene3D" id="3.90.700.10">
    <property type="entry name" value="Succinate dehydrogenase/fumarate reductase flavoprotein, catalytic domain"/>
    <property type="match status" value="1"/>
</dbReference>
<dbReference type="GO" id="GO:0009055">
    <property type="term" value="F:electron transfer activity"/>
    <property type="evidence" value="ECO:0007669"/>
    <property type="project" value="InterPro"/>
</dbReference>
<proteinExistence type="predicted"/>
<dbReference type="OrthoDB" id="71672at2759"/>
<keyword evidence="8" id="KW-0560">Oxidoreductase</keyword>
<dbReference type="PANTHER" id="PTHR11632:SF51">
    <property type="entry name" value="SUCCINATE DEHYDROGENASE [UBIQUINONE] FLAVOPROTEIN SUBUNIT, MITOCHONDRIAL"/>
    <property type="match status" value="1"/>
</dbReference>
<evidence type="ECO:0000256" key="7">
    <source>
        <dbReference type="ARBA" id="ARBA00022827"/>
    </source>
</evidence>
<dbReference type="InterPro" id="IPR017896">
    <property type="entry name" value="4Fe4S_Fe-S-bd"/>
</dbReference>
<evidence type="ECO:0000256" key="6">
    <source>
        <dbReference type="ARBA" id="ARBA00022714"/>
    </source>
</evidence>
<keyword evidence="10" id="KW-1133">Transmembrane helix</keyword>
<dbReference type="InterPro" id="IPR037099">
    <property type="entry name" value="Fum_R/Succ_DH_flav-like_C_sf"/>
</dbReference>
<dbReference type="GO" id="GO:0046872">
    <property type="term" value="F:metal ion binding"/>
    <property type="evidence" value="ECO:0007669"/>
    <property type="project" value="UniProtKB-KW"/>
</dbReference>
<dbReference type="SUPFAM" id="SSF51905">
    <property type="entry name" value="FAD/NAD(P)-binding domain"/>
    <property type="match status" value="1"/>
</dbReference>
<dbReference type="GO" id="GO:0016491">
    <property type="term" value="F:oxidoreductase activity"/>
    <property type="evidence" value="ECO:0007669"/>
    <property type="project" value="UniProtKB-KW"/>
</dbReference>
<evidence type="ECO:0000313" key="13">
    <source>
        <dbReference type="EMBL" id="CAL1125029.1"/>
    </source>
</evidence>
<dbReference type="PROSITE" id="PS51085">
    <property type="entry name" value="2FE2S_FER_2"/>
    <property type="match status" value="1"/>
</dbReference>
<keyword evidence="9" id="KW-0411">Iron-sulfur</keyword>
<dbReference type="NCBIfam" id="TIGR00384">
    <property type="entry name" value="dhsB"/>
    <property type="match status" value="1"/>
</dbReference>
<dbReference type="CDD" id="cd00207">
    <property type="entry name" value="fer2"/>
    <property type="match status" value="1"/>
</dbReference>
<keyword evidence="5" id="KW-0285">Flavoprotein</keyword>
<comment type="pathway">
    <text evidence="3">Carbohydrate metabolism; tricarboxylic acid cycle; fumarate from succinate (eukaryal route): step 1/1.</text>
</comment>
<dbReference type="InterPro" id="IPR003953">
    <property type="entry name" value="FAD-dep_OxRdtase_2_FAD-bd"/>
</dbReference>
<dbReference type="GO" id="GO:0005743">
    <property type="term" value="C:mitochondrial inner membrane"/>
    <property type="evidence" value="ECO:0007669"/>
    <property type="project" value="UniProtKB-SubCell"/>
</dbReference>
<dbReference type="Proteomes" id="UP001152797">
    <property type="component" value="Unassembled WGS sequence"/>
</dbReference>
<dbReference type="InterPro" id="IPR004489">
    <property type="entry name" value="Succ_DH/fum_Rdtase_Fe-S"/>
</dbReference>
<dbReference type="Pfam" id="PF02910">
    <property type="entry name" value="Succ_DH_flav_C"/>
    <property type="match status" value="1"/>
</dbReference>
<dbReference type="SUPFAM" id="SSF56425">
    <property type="entry name" value="Succinate dehydrogenase/fumarate reductase flavoprotein, catalytic domain"/>
    <property type="match status" value="1"/>
</dbReference>
<dbReference type="GO" id="GO:0051537">
    <property type="term" value="F:2 iron, 2 sulfur cluster binding"/>
    <property type="evidence" value="ECO:0007669"/>
    <property type="project" value="UniProtKB-KW"/>
</dbReference>
<dbReference type="InterPro" id="IPR001041">
    <property type="entry name" value="2Fe-2S_ferredoxin-type"/>
</dbReference>
<keyword evidence="6" id="KW-0408">Iron</keyword>
<dbReference type="Pfam" id="PF00890">
    <property type="entry name" value="FAD_binding_2"/>
    <property type="match status" value="1"/>
</dbReference>
<dbReference type="PANTHER" id="PTHR11632">
    <property type="entry name" value="SUCCINATE DEHYDROGENASE 2 FLAVOPROTEIN SUBUNIT"/>
    <property type="match status" value="1"/>
</dbReference>
<name>A0A9P1BED1_9DINO</name>
<dbReference type="InterPro" id="IPR012675">
    <property type="entry name" value="Beta-grasp_dom_sf"/>
</dbReference>
<keyword evidence="6" id="KW-0001">2Fe-2S</keyword>
<dbReference type="EMBL" id="CAMXCT020000001">
    <property type="protein sequence ID" value="CAL1125029.1"/>
    <property type="molecule type" value="Genomic_DNA"/>
</dbReference>
<evidence type="ECO:0000256" key="10">
    <source>
        <dbReference type="SAM" id="Phobius"/>
    </source>
</evidence>
<keyword evidence="10" id="KW-0472">Membrane</keyword>
<feature type="transmembrane region" description="Helical" evidence="10">
    <location>
        <begin position="176"/>
        <end position="194"/>
    </location>
</feature>
<dbReference type="InterPro" id="IPR027477">
    <property type="entry name" value="Succ_DH/fumarate_Rdtase_cat_sf"/>
</dbReference>
<evidence type="ECO:0000256" key="2">
    <source>
        <dbReference type="ARBA" id="ARBA00004443"/>
    </source>
</evidence>
<comment type="cofactor">
    <cofactor evidence="1">
        <name>FAD</name>
        <dbReference type="ChEBI" id="CHEBI:57692"/>
    </cofactor>
</comment>
<reference evidence="13" key="2">
    <citation type="submission" date="2024-04" db="EMBL/GenBank/DDBJ databases">
        <authorList>
            <person name="Chen Y."/>
            <person name="Shah S."/>
            <person name="Dougan E. K."/>
            <person name="Thang M."/>
            <person name="Chan C."/>
        </authorList>
    </citation>
    <scope>NUCLEOTIDE SEQUENCE [LARGE SCALE GENOMIC DNA]</scope>
</reference>
<evidence type="ECO:0000256" key="8">
    <source>
        <dbReference type="ARBA" id="ARBA00023002"/>
    </source>
</evidence>
<evidence type="ECO:0000256" key="4">
    <source>
        <dbReference type="ARBA" id="ARBA00022485"/>
    </source>
</evidence>
<dbReference type="InterPro" id="IPR015939">
    <property type="entry name" value="Fum_Rdtase/Succ_DH_flav-like_C"/>
</dbReference>
<comment type="subcellular location">
    <subcellularLocation>
        <location evidence="2">Mitochondrion inner membrane</location>
        <topology evidence="2">Peripheral membrane protein</topology>
        <orientation evidence="2">Matrix side</orientation>
    </subcellularLocation>
</comment>
<feature type="transmembrane region" description="Helical" evidence="10">
    <location>
        <begin position="23"/>
        <end position="43"/>
    </location>
</feature>
<evidence type="ECO:0000259" key="11">
    <source>
        <dbReference type="PROSITE" id="PS51085"/>
    </source>
</evidence>
<dbReference type="EMBL" id="CAMXCT010000001">
    <property type="protein sequence ID" value="CAI3971654.1"/>
    <property type="molecule type" value="Genomic_DNA"/>
</dbReference>
<dbReference type="InterPro" id="IPR009051">
    <property type="entry name" value="Helical_ferredxn"/>
</dbReference>
<dbReference type="Gene3D" id="1.10.1060.10">
    <property type="entry name" value="Alpha-helical ferredoxin"/>
    <property type="match status" value="1"/>
</dbReference>
<feature type="transmembrane region" description="Helical" evidence="10">
    <location>
        <begin position="142"/>
        <end position="164"/>
    </location>
</feature>
<dbReference type="Pfam" id="PF13183">
    <property type="entry name" value="Fer4_8"/>
    <property type="match status" value="1"/>
</dbReference>
<dbReference type="Gene3D" id="3.10.20.30">
    <property type="match status" value="1"/>
</dbReference>
<gene>
    <name evidence="12" type="ORF">C1SCF055_LOCUS244</name>
</gene>
<dbReference type="NCBIfam" id="NF005866">
    <property type="entry name" value="PRK07803.1"/>
    <property type="match status" value="1"/>
</dbReference>
<dbReference type="SUPFAM" id="SSF54292">
    <property type="entry name" value="2Fe-2S ferredoxin-like"/>
    <property type="match status" value="1"/>
</dbReference>
<keyword evidence="6" id="KW-0479">Metal-binding</keyword>
<feature type="transmembrane region" description="Helical" evidence="10">
    <location>
        <begin position="69"/>
        <end position="92"/>
    </location>
</feature>
<evidence type="ECO:0000256" key="5">
    <source>
        <dbReference type="ARBA" id="ARBA00022630"/>
    </source>
</evidence>
<dbReference type="FunFam" id="3.90.700.10:FF:000005">
    <property type="entry name" value="Succinate dehydrogenase flavoprotein subunit"/>
    <property type="match status" value="1"/>
</dbReference>
<evidence type="ECO:0000313" key="14">
    <source>
        <dbReference type="EMBL" id="CAL4758966.1"/>
    </source>
</evidence>
<keyword evidence="15" id="KW-1185">Reference proteome</keyword>
<keyword evidence="4" id="KW-0004">4Fe-4S</keyword>
<dbReference type="InterPro" id="IPR036188">
    <property type="entry name" value="FAD/NAD-bd_sf"/>
</dbReference>
<keyword evidence="10" id="KW-0812">Transmembrane</keyword>